<dbReference type="GO" id="GO:0019029">
    <property type="term" value="C:helical viral capsid"/>
    <property type="evidence" value="ECO:0007669"/>
    <property type="project" value="UniProtKB-UniRule"/>
</dbReference>
<name>A0AAE7AEW8_9RHAB</name>
<keyword evidence="2 9" id="KW-1139">Helical capsid protein</keyword>
<evidence type="ECO:0000256" key="3">
    <source>
        <dbReference type="ARBA" id="ARBA00022561"/>
    </source>
</evidence>
<evidence type="ECO:0000313" key="11">
    <source>
        <dbReference type="EMBL" id="QJQ80122.1"/>
    </source>
</evidence>
<sequence>MADVTLSELKEVRVQYDDLREGARPENSSGQCAYREYIFEEAVKFDIYQSHIRSDDEIIAFFDQIRKVEYTEMTEKDMFSFVTVALNVRDPVSGRPVMKEPWPEAMLCPTYKTAVPSTTNKVAMHTSIAAGTDTRTVPATEGTQNAAPAEESQTDQATAICFYFAWLTRFAVKMPSIALNKQYESVQKTYMKFYRKSSGIFAKFAPEREWLDCLRNAFDSFIRVKNTLVLHVASAETYYKTTPKVFNLLRYLFFQNLEFMGMHAYVSIVKIMSKVALPPALILTWLRISGAELAIDEAHTIMAKHDNGMISNGETSERLWKYARILDAGYFNRLQTQYSAELVSTLAFIEVKLGISVETGHNSPLNIHAISSNNHVKQLGRAKAEAFLECKNKVVSLGKDASVLDKIFAKNMGASVTTKGTAFAPMEVDPLVQKRPPPSDEYQVDEAGPSVKKTKSIPAGIPPPPFAF</sequence>
<keyword evidence="12" id="KW-1185">Reference proteome</keyword>
<reference evidence="11" key="1">
    <citation type="journal article" date="2020" name="Virus Res.">
        <title>Lost and Found: Rediscovery and Genomic Characterization of Sowthistle Yellow Vein Virus After a 30+ Year Hiatus.</title>
        <authorList>
            <person name="Stenger D.C."/>
            <person name="Burbank L.P."/>
            <person name="Wang R."/>
            <person name="Stewart A.A."/>
            <person name="Mathias C."/>
            <person name="Goodin M.M."/>
        </authorList>
    </citation>
    <scope>NUCLEOTIDE SEQUENCE</scope>
    <source>
        <strain evidence="11">HWY65</strain>
    </source>
</reference>
<comment type="similarity">
    <text evidence="9">Belongs to the nucleorhabdovirus nucleocapsid protein family.</text>
</comment>
<dbReference type="KEGG" id="vg:80536962"/>
<dbReference type="GO" id="GO:0003723">
    <property type="term" value="F:RNA binding"/>
    <property type="evidence" value="ECO:0007669"/>
    <property type="project" value="UniProtKB-UniRule"/>
</dbReference>
<keyword evidence="3 9" id="KW-0167">Capsid protein</keyword>
<dbReference type="GO" id="GO:0030430">
    <property type="term" value="C:host cell cytoplasm"/>
    <property type="evidence" value="ECO:0007669"/>
    <property type="project" value="UniProtKB-SubCell"/>
</dbReference>
<evidence type="ECO:0000256" key="7">
    <source>
        <dbReference type="ARBA" id="ARBA00023274"/>
    </source>
</evidence>
<evidence type="ECO:0000256" key="4">
    <source>
        <dbReference type="ARBA" id="ARBA00022844"/>
    </source>
</evidence>
<evidence type="ECO:0000256" key="8">
    <source>
        <dbReference type="ARBA" id="ARBA00033344"/>
    </source>
</evidence>
<dbReference type="EMBL" id="MT185675">
    <property type="protein sequence ID" value="QJQ80122.1"/>
    <property type="molecule type" value="Viral_cRNA"/>
</dbReference>
<evidence type="ECO:0000256" key="9">
    <source>
        <dbReference type="RuleBase" id="RU369108"/>
    </source>
</evidence>
<dbReference type="RefSeq" id="YP_010798706.1">
    <property type="nucleotide sequence ID" value="NC_076510.1"/>
</dbReference>
<dbReference type="Proteomes" id="UP000828314">
    <property type="component" value="Segment"/>
</dbReference>
<dbReference type="GO" id="GO:1990904">
    <property type="term" value="C:ribonucleoprotein complex"/>
    <property type="evidence" value="ECO:0007669"/>
    <property type="project" value="UniProtKB-UniRule"/>
</dbReference>
<evidence type="ECO:0000256" key="1">
    <source>
        <dbReference type="ARBA" id="ARBA00014389"/>
    </source>
</evidence>
<keyword evidence="6 9" id="KW-0543">Viral nucleoprotein</keyword>
<proteinExistence type="inferred from homology"/>
<keyword evidence="7 9" id="KW-0687">Ribonucleoprotein</keyword>
<dbReference type="InterPro" id="IPR004902">
    <property type="entry name" value="Rhabdo_ncap_2"/>
</dbReference>
<keyword evidence="9" id="KW-1035">Host cytoplasm</keyword>
<dbReference type="Pfam" id="PF03216">
    <property type="entry name" value="Rhabdo_ncap_2"/>
    <property type="match status" value="1"/>
</dbReference>
<keyword evidence="4 9" id="KW-0946">Virion</keyword>
<feature type="region of interest" description="Disordered" evidence="10">
    <location>
        <begin position="432"/>
        <end position="468"/>
    </location>
</feature>
<evidence type="ECO:0000256" key="2">
    <source>
        <dbReference type="ARBA" id="ARBA00022497"/>
    </source>
</evidence>
<comment type="function">
    <text evidence="9">Encapsidates the genome, protecting it from nucleases. The encapsidated genomic RNA is termed the nucleocapsid (NC) and serves as template for viral transcription and replication.</text>
</comment>
<evidence type="ECO:0000256" key="10">
    <source>
        <dbReference type="SAM" id="MobiDB-lite"/>
    </source>
</evidence>
<dbReference type="GeneID" id="80536962"/>
<protein>
    <recommendedName>
        <fullName evidence="1 9">Nucleoprotein</fullName>
        <shortName evidence="9">NP</shortName>
        <shortName evidence="9">Protein N</shortName>
    </recommendedName>
    <alternativeName>
        <fullName evidence="8 9">Nucleocapsid protein</fullName>
    </alternativeName>
</protein>
<dbReference type="GO" id="GO:0019013">
    <property type="term" value="C:viral nucleocapsid"/>
    <property type="evidence" value="ECO:0007669"/>
    <property type="project" value="UniProtKB-UniRule"/>
</dbReference>
<evidence type="ECO:0000313" key="12">
    <source>
        <dbReference type="Proteomes" id="UP000828314"/>
    </source>
</evidence>
<comment type="subcellular location">
    <subcellularLocation>
        <location evidence="9">Virion</location>
    </subcellularLocation>
    <subcellularLocation>
        <location evidence="9">Host cytoplasm</location>
    </subcellularLocation>
</comment>
<accession>A0AAE7AEW8</accession>
<organism evidence="11 12">
    <name type="scientific">Sowthistle yellow vein virus</name>
    <dbReference type="NCBI Taxonomy" id="2358214"/>
    <lineage>
        <taxon>Viruses</taxon>
        <taxon>Riboviria</taxon>
        <taxon>Orthornavirae</taxon>
        <taxon>Negarnaviricota</taxon>
        <taxon>Haploviricotina</taxon>
        <taxon>Monjiviricetes</taxon>
        <taxon>Mononegavirales</taxon>
        <taxon>Rhabdoviridae</taxon>
        <taxon>Betarhabdovirinae</taxon>
        <taxon>Betanucleorhabdovirus</taxon>
        <taxon>Betanucleorhabdovirus venasonchi</taxon>
    </lineage>
</organism>
<keyword evidence="5 9" id="KW-0694">RNA-binding</keyword>
<comment type="subunit">
    <text evidence="9">Homomultimerizes to form the nucleocapsid. Binds to viral genomic RNA.</text>
</comment>
<evidence type="ECO:0000256" key="6">
    <source>
        <dbReference type="ARBA" id="ARBA00023086"/>
    </source>
</evidence>
<evidence type="ECO:0000256" key="5">
    <source>
        <dbReference type="ARBA" id="ARBA00022884"/>
    </source>
</evidence>